<dbReference type="Proteomes" id="UP001148786">
    <property type="component" value="Unassembled WGS sequence"/>
</dbReference>
<dbReference type="AlphaFoldDB" id="A0A9W8JQR2"/>
<evidence type="ECO:0000313" key="3">
    <source>
        <dbReference type="EMBL" id="KAJ3497296.1"/>
    </source>
</evidence>
<protein>
    <recommendedName>
        <fullName evidence="2">Ribonuclease H1 N-terminal domain-containing protein</fullName>
    </recommendedName>
</protein>
<comment type="caution">
    <text evidence="3">The sequence shown here is derived from an EMBL/GenBank/DDBJ whole genome shotgun (WGS) entry which is preliminary data.</text>
</comment>
<dbReference type="InterPro" id="IPR011320">
    <property type="entry name" value="RNase_H1_N"/>
</dbReference>
<dbReference type="InterPro" id="IPR009027">
    <property type="entry name" value="Ribosomal_bL9/RNase_H1_N"/>
</dbReference>
<feature type="compositionally biased region" description="Low complexity" evidence="1">
    <location>
        <begin position="73"/>
        <end position="85"/>
    </location>
</feature>
<keyword evidence="4" id="KW-1185">Reference proteome</keyword>
<accession>A0A9W8JQR2</accession>
<feature type="compositionally biased region" description="Low complexity" evidence="1">
    <location>
        <begin position="101"/>
        <end position="111"/>
    </location>
</feature>
<dbReference type="OrthoDB" id="3270804at2759"/>
<feature type="domain" description="Ribonuclease H1 N-terminal" evidence="2">
    <location>
        <begin position="185"/>
        <end position="226"/>
    </location>
</feature>
<feature type="region of interest" description="Disordered" evidence="1">
    <location>
        <begin position="131"/>
        <end position="150"/>
    </location>
</feature>
<evidence type="ECO:0000259" key="2">
    <source>
        <dbReference type="Pfam" id="PF01693"/>
    </source>
</evidence>
<reference evidence="3" key="1">
    <citation type="submission" date="2022-07" db="EMBL/GenBank/DDBJ databases">
        <title>Genome Sequence of Agrocybe chaxingu.</title>
        <authorList>
            <person name="Buettner E."/>
        </authorList>
    </citation>
    <scope>NUCLEOTIDE SEQUENCE</scope>
    <source>
        <strain evidence="3">MP-N11</strain>
    </source>
</reference>
<feature type="compositionally biased region" description="Polar residues" evidence="1">
    <location>
        <begin position="86"/>
        <end position="100"/>
    </location>
</feature>
<gene>
    <name evidence="3" type="ORF">NLJ89_g10365</name>
</gene>
<organism evidence="3 4">
    <name type="scientific">Agrocybe chaxingu</name>
    <dbReference type="NCBI Taxonomy" id="84603"/>
    <lineage>
        <taxon>Eukaryota</taxon>
        <taxon>Fungi</taxon>
        <taxon>Dikarya</taxon>
        <taxon>Basidiomycota</taxon>
        <taxon>Agaricomycotina</taxon>
        <taxon>Agaricomycetes</taxon>
        <taxon>Agaricomycetidae</taxon>
        <taxon>Agaricales</taxon>
        <taxon>Agaricineae</taxon>
        <taxon>Strophariaceae</taxon>
        <taxon>Agrocybe</taxon>
    </lineage>
</organism>
<proteinExistence type="predicted"/>
<dbReference type="SUPFAM" id="SSF55658">
    <property type="entry name" value="L9 N-domain-like"/>
    <property type="match status" value="1"/>
</dbReference>
<dbReference type="EMBL" id="JANKHO010001873">
    <property type="protein sequence ID" value="KAJ3497296.1"/>
    <property type="molecule type" value="Genomic_DNA"/>
</dbReference>
<evidence type="ECO:0000313" key="4">
    <source>
        <dbReference type="Proteomes" id="UP001148786"/>
    </source>
</evidence>
<evidence type="ECO:0000256" key="1">
    <source>
        <dbReference type="SAM" id="MobiDB-lite"/>
    </source>
</evidence>
<dbReference type="InterPro" id="IPR037056">
    <property type="entry name" value="RNase_H1_N_sf"/>
</dbReference>
<dbReference type="Pfam" id="PF01693">
    <property type="entry name" value="Cauli_VI"/>
    <property type="match status" value="1"/>
</dbReference>
<name>A0A9W8JQR2_9AGAR</name>
<dbReference type="Gene3D" id="3.40.970.10">
    <property type="entry name" value="Ribonuclease H1, N-terminal domain"/>
    <property type="match status" value="1"/>
</dbReference>
<feature type="region of interest" description="Disordered" evidence="1">
    <location>
        <begin position="68"/>
        <end position="111"/>
    </location>
</feature>
<sequence>MTTQKSIPTISAETTLTMVIEALALLGVDIVSPVEQMAREELAERTAAREAEARRAFLDRALGINVASSTRSATTAPEGAAGTTPSIPTFSGTIRSPWVSTTAAPPAPAGGAAPTLTGVSVDATAVGISAPTDRNDVTTAGKGKETSPIAGNCSDTKAADEGTPSGFVCCNCNTYNLLKSAKDSWYAITAGREVGVRQGWHHVQPLVSGVPHASYKKYSSQEAATQAFNEAMEAGLVVVIN</sequence>